<dbReference type="CDD" id="cd00009">
    <property type="entry name" value="AAA"/>
    <property type="match status" value="2"/>
</dbReference>
<dbReference type="InterPro" id="IPR002611">
    <property type="entry name" value="IstB_ATP-bd"/>
</dbReference>
<dbReference type="EMBL" id="PGTM01000043">
    <property type="protein sequence ID" value="PJF36590.1"/>
    <property type="molecule type" value="Genomic_DNA"/>
</dbReference>
<gene>
    <name evidence="2" type="ORF">CUN49_04670</name>
</gene>
<dbReference type="Proteomes" id="UP000229681">
    <property type="component" value="Unassembled WGS sequence"/>
</dbReference>
<dbReference type="InterPro" id="IPR027417">
    <property type="entry name" value="P-loop_NTPase"/>
</dbReference>
<dbReference type="AlphaFoldDB" id="A0A2M8PGB6"/>
<reference evidence="2 3" key="1">
    <citation type="submission" date="2017-11" db="EMBL/GenBank/DDBJ databases">
        <title>Evolution of Phototrophy in the Chloroflexi Phylum Driven by Horizontal Gene Transfer.</title>
        <authorList>
            <person name="Ward L.M."/>
            <person name="Hemp J."/>
            <person name="Shih P.M."/>
            <person name="Mcglynn S.E."/>
            <person name="Fischer W."/>
        </authorList>
    </citation>
    <scope>NUCLEOTIDE SEQUENCE [LARGE SCALE GENOMIC DNA]</scope>
    <source>
        <strain evidence="2">JP3_13</strain>
    </source>
</reference>
<comment type="caution">
    <text evidence="2">The sequence shown here is derived from an EMBL/GenBank/DDBJ whole genome shotgun (WGS) entry which is preliminary data.</text>
</comment>
<dbReference type="GO" id="GO:0006260">
    <property type="term" value="P:DNA replication"/>
    <property type="evidence" value="ECO:0007669"/>
    <property type="project" value="TreeGrafter"/>
</dbReference>
<dbReference type="GO" id="GO:0005524">
    <property type="term" value="F:ATP binding"/>
    <property type="evidence" value="ECO:0007669"/>
    <property type="project" value="InterPro"/>
</dbReference>
<dbReference type="SMART" id="SM00382">
    <property type="entry name" value="AAA"/>
    <property type="match status" value="2"/>
</dbReference>
<dbReference type="InterPro" id="IPR003593">
    <property type="entry name" value="AAA+_ATPase"/>
</dbReference>
<evidence type="ECO:0000259" key="1">
    <source>
        <dbReference type="SMART" id="SM00382"/>
    </source>
</evidence>
<dbReference type="PANTHER" id="PTHR30050:SF4">
    <property type="entry name" value="ATP-BINDING PROTEIN RV3427C IN INSERTION SEQUENCE-RELATED"/>
    <property type="match status" value="1"/>
</dbReference>
<dbReference type="SUPFAM" id="SSF52540">
    <property type="entry name" value="P-loop containing nucleoside triphosphate hydrolases"/>
    <property type="match status" value="2"/>
</dbReference>
<name>A0A2M8PGB6_9CHLR</name>
<sequence length="474" mass="53741">MERYAMTDSLTLKTQTETCPICKGTGLVREDVPVGHPNFGKLFPCVCQKDSFRSREIARLRTLGNLEAYAHKTFATFEIDFTLLEPHEAHLRRLFRDLSEARRQSLNEAQRRATKAAAEIALSYATAPDGWLLFEGGYGTGKTHLAAAIANAVIERGEPVLFITAPDLLDHLRGAFGPNSENAYDELFERIRKAPLIVVDDLGAESPTAWAVEKLYQLFNDRHRYRLPTVVTTNRDPAQIEPRIRSRLLDQELTRSVRLILPDRRSPILTWAEADLSDLSRYRDMTFESFDLRQGENLPEESLRRLQQTVQTARAFAESPQGWLVLTGRPGCGKTHLAAAIAHVLNAQAPVALFVTAADLISHLRATFYPSATISYDRRLHELKNAPVLILDDLTIEERNMSAWARDKLYEILLYRFDYALPTVITSLQPLEEMDARLRSRLSNRSRCLVEAIIVPSYQGNSRPRRAAPPRPRR</sequence>
<organism evidence="2 3">
    <name type="scientific">Candidatus Thermofonsia Clade 1 bacterium</name>
    <dbReference type="NCBI Taxonomy" id="2364210"/>
    <lineage>
        <taxon>Bacteria</taxon>
        <taxon>Bacillati</taxon>
        <taxon>Chloroflexota</taxon>
        <taxon>Candidatus Thermofontia</taxon>
        <taxon>Candidatus Thermofonsia Clade 1</taxon>
    </lineage>
</organism>
<feature type="domain" description="AAA+ ATPase" evidence="1">
    <location>
        <begin position="320"/>
        <end position="452"/>
    </location>
</feature>
<protein>
    <recommendedName>
        <fullName evidence="1">AAA+ ATPase domain-containing protein</fullName>
    </recommendedName>
</protein>
<evidence type="ECO:0000313" key="3">
    <source>
        <dbReference type="Proteomes" id="UP000229681"/>
    </source>
</evidence>
<evidence type="ECO:0000313" key="2">
    <source>
        <dbReference type="EMBL" id="PJF36590.1"/>
    </source>
</evidence>
<dbReference type="PANTHER" id="PTHR30050">
    <property type="entry name" value="CHROMOSOMAL REPLICATION INITIATOR PROTEIN DNAA"/>
    <property type="match status" value="1"/>
</dbReference>
<dbReference type="Gene3D" id="3.40.50.300">
    <property type="entry name" value="P-loop containing nucleotide triphosphate hydrolases"/>
    <property type="match status" value="2"/>
</dbReference>
<accession>A0A2M8PGB6</accession>
<proteinExistence type="predicted"/>
<dbReference type="Pfam" id="PF01695">
    <property type="entry name" value="IstB_IS21"/>
    <property type="match status" value="2"/>
</dbReference>
<feature type="domain" description="AAA+ ATPase" evidence="1">
    <location>
        <begin position="128"/>
        <end position="253"/>
    </location>
</feature>